<dbReference type="GO" id="GO:0006950">
    <property type="term" value="P:response to stress"/>
    <property type="evidence" value="ECO:0007669"/>
    <property type="project" value="TreeGrafter"/>
</dbReference>
<dbReference type="GO" id="GO:0003700">
    <property type="term" value="F:DNA-binding transcription factor activity"/>
    <property type="evidence" value="ECO:0007669"/>
    <property type="project" value="InterPro"/>
</dbReference>
<dbReference type="SUPFAM" id="SSF46785">
    <property type="entry name" value="Winged helix' DNA-binding domain"/>
    <property type="match status" value="1"/>
</dbReference>
<dbReference type="Gene3D" id="1.10.10.10">
    <property type="entry name" value="Winged helix-like DNA-binding domain superfamily/Winged helix DNA-binding domain"/>
    <property type="match status" value="1"/>
</dbReference>
<sequence>MSADPRPAAWQNFIETSARLQTILDEDLKTTADMSLADYQLLMLLYNDPQRRLRMRELSDRLVFSTSRLSYQVDTLVRRGWLCRERADEDRRGSYAVLTAAGAAAFHSAATDHLRCVQKLFFDALSMDDGAVLLDIMMRLSAHLSEKAAR</sequence>
<dbReference type="PANTHER" id="PTHR33164">
    <property type="entry name" value="TRANSCRIPTIONAL REGULATOR, MARR FAMILY"/>
    <property type="match status" value="1"/>
</dbReference>
<dbReference type="PROSITE" id="PS50995">
    <property type="entry name" value="HTH_MARR_2"/>
    <property type="match status" value="1"/>
</dbReference>
<dbReference type="InterPro" id="IPR039422">
    <property type="entry name" value="MarR/SlyA-like"/>
</dbReference>
<organism evidence="2 3">
    <name type="scientific">Gordonia aquimaris</name>
    <dbReference type="NCBI Taxonomy" id="2984863"/>
    <lineage>
        <taxon>Bacteria</taxon>
        <taxon>Bacillati</taxon>
        <taxon>Actinomycetota</taxon>
        <taxon>Actinomycetes</taxon>
        <taxon>Mycobacteriales</taxon>
        <taxon>Gordoniaceae</taxon>
        <taxon>Gordonia</taxon>
    </lineage>
</organism>
<protein>
    <submittedName>
        <fullName evidence="2">Helix-turn-helix domain-containing protein</fullName>
    </submittedName>
</protein>
<dbReference type="PANTHER" id="PTHR33164:SF99">
    <property type="entry name" value="MARR FAMILY REGULATORY PROTEIN"/>
    <property type="match status" value="1"/>
</dbReference>
<evidence type="ECO:0000313" key="3">
    <source>
        <dbReference type="Proteomes" id="UP001143347"/>
    </source>
</evidence>
<evidence type="ECO:0000313" key="2">
    <source>
        <dbReference type="EMBL" id="MCX2962618.1"/>
    </source>
</evidence>
<proteinExistence type="predicted"/>
<name>A0A9X3D039_9ACTN</name>
<dbReference type="InterPro" id="IPR036388">
    <property type="entry name" value="WH-like_DNA-bd_sf"/>
</dbReference>
<evidence type="ECO:0000259" key="1">
    <source>
        <dbReference type="PROSITE" id="PS50995"/>
    </source>
</evidence>
<keyword evidence="3" id="KW-1185">Reference proteome</keyword>
<dbReference type="InterPro" id="IPR036390">
    <property type="entry name" value="WH_DNA-bd_sf"/>
</dbReference>
<gene>
    <name evidence="2" type="ORF">OSB52_00770</name>
</gene>
<dbReference type="Pfam" id="PF12802">
    <property type="entry name" value="MarR_2"/>
    <property type="match status" value="1"/>
</dbReference>
<dbReference type="InterPro" id="IPR000835">
    <property type="entry name" value="HTH_MarR-typ"/>
</dbReference>
<dbReference type="Proteomes" id="UP001143347">
    <property type="component" value="Unassembled WGS sequence"/>
</dbReference>
<dbReference type="RefSeq" id="WP_266059661.1">
    <property type="nucleotide sequence ID" value="NZ_JAPKFM010000001.1"/>
</dbReference>
<comment type="caution">
    <text evidence="2">The sequence shown here is derived from an EMBL/GenBank/DDBJ whole genome shotgun (WGS) entry which is preliminary data.</text>
</comment>
<feature type="domain" description="HTH marR-type" evidence="1">
    <location>
        <begin position="1"/>
        <end position="142"/>
    </location>
</feature>
<dbReference type="SMART" id="SM00347">
    <property type="entry name" value="HTH_MARR"/>
    <property type="match status" value="1"/>
</dbReference>
<reference evidence="2" key="1">
    <citation type="submission" date="2022-10" db="EMBL/GenBank/DDBJ databases">
        <title>WGS of marine actinomycetes from Thailand.</title>
        <authorList>
            <person name="Thawai C."/>
        </authorList>
    </citation>
    <scope>NUCLEOTIDE SEQUENCE</scope>
    <source>
        <strain evidence="2">SW21</strain>
    </source>
</reference>
<accession>A0A9X3D039</accession>
<dbReference type="EMBL" id="JAPKFM010000001">
    <property type="protein sequence ID" value="MCX2962618.1"/>
    <property type="molecule type" value="Genomic_DNA"/>
</dbReference>
<dbReference type="AlphaFoldDB" id="A0A9X3D039"/>